<evidence type="ECO:0000313" key="7">
    <source>
        <dbReference type="EMBL" id="EKC17569.1"/>
    </source>
</evidence>
<dbReference type="PANTHER" id="PTHR47972">
    <property type="entry name" value="KINESIN-LIKE PROTEIN KLP-3"/>
    <property type="match status" value="1"/>
</dbReference>
<dbReference type="InParanoid" id="K1PFJ2"/>
<dbReference type="InterPro" id="IPR027417">
    <property type="entry name" value="P-loop_NTPase"/>
</dbReference>
<keyword evidence="4" id="KW-0206">Cytoskeleton</keyword>
<dbReference type="Pfam" id="PF00225">
    <property type="entry name" value="Kinesin"/>
    <property type="match status" value="1"/>
</dbReference>
<protein>
    <submittedName>
        <fullName evidence="7">Carboxy-terminal kinesin 2</fullName>
    </submittedName>
</protein>
<feature type="compositionally biased region" description="Polar residues" evidence="6">
    <location>
        <begin position="120"/>
        <end position="129"/>
    </location>
</feature>
<feature type="region of interest" description="Disordered" evidence="6">
    <location>
        <begin position="110"/>
        <end position="152"/>
    </location>
</feature>
<dbReference type="SMART" id="SM00129">
    <property type="entry name" value="KISc"/>
    <property type="match status" value="1"/>
</dbReference>
<dbReference type="GO" id="GO:0007018">
    <property type="term" value="P:microtubule-based movement"/>
    <property type="evidence" value="ECO:0007669"/>
    <property type="project" value="InterPro"/>
</dbReference>
<keyword evidence="2 5" id="KW-0547">Nucleotide-binding</keyword>
<evidence type="ECO:0000256" key="1">
    <source>
        <dbReference type="ARBA" id="ARBA00004245"/>
    </source>
</evidence>
<dbReference type="GO" id="GO:0003777">
    <property type="term" value="F:microtubule motor activity"/>
    <property type="evidence" value="ECO:0007669"/>
    <property type="project" value="InterPro"/>
</dbReference>
<keyword evidence="3 5" id="KW-0067">ATP-binding</keyword>
<dbReference type="AlphaFoldDB" id="K1PFJ2"/>
<organism evidence="7">
    <name type="scientific">Magallana gigas</name>
    <name type="common">Pacific oyster</name>
    <name type="synonym">Crassostrea gigas</name>
    <dbReference type="NCBI Taxonomy" id="29159"/>
    <lineage>
        <taxon>Eukaryota</taxon>
        <taxon>Metazoa</taxon>
        <taxon>Spiralia</taxon>
        <taxon>Lophotrochozoa</taxon>
        <taxon>Mollusca</taxon>
        <taxon>Bivalvia</taxon>
        <taxon>Autobranchia</taxon>
        <taxon>Pteriomorphia</taxon>
        <taxon>Ostreida</taxon>
        <taxon>Ostreoidea</taxon>
        <taxon>Ostreidae</taxon>
        <taxon>Magallana</taxon>
    </lineage>
</organism>
<dbReference type="GO" id="GO:0005524">
    <property type="term" value="F:ATP binding"/>
    <property type="evidence" value="ECO:0007669"/>
    <property type="project" value="UniProtKB-UniRule"/>
</dbReference>
<feature type="compositionally biased region" description="Basic and acidic residues" evidence="6">
    <location>
        <begin position="133"/>
        <end position="145"/>
    </location>
</feature>
<dbReference type="GO" id="GO:0005856">
    <property type="term" value="C:cytoskeleton"/>
    <property type="evidence" value="ECO:0007669"/>
    <property type="project" value="UniProtKB-SubCell"/>
</dbReference>
<sequence>MDDKEKLMRQVLEKNKECKTLNNRLQEAKSFLDGYNLCIFAYGQTGSGKTYTMEGPQGKNEEMKHQGIIPRAMKQVFRSVEDFKVCGWTYQFRASYFELYNEAIQDLAKGSNDEGKNLTKGATENNRTSKPIITEKEVKTTEEKTNITPSKN</sequence>
<keyword evidence="5" id="KW-0505">Motor protein</keyword>
<evidence type="ECO:0000256" key="3">
    <source>
        <dbReference type="ARBA" id="ARBA00022840"/>
    </source>
</evidence>
<dbReference type="HOGENOM" id="CLU_1724078_0_0_1"/>
<evidence type="ECO:0000256" key="6">
    <source>
        <dbReference type="SAM" id="MobiDB-lite"/>
    </source>
</evidence>
<evidence type="ECO:0000256" key="4">
    <source>
        <dbReference type="ARBA" id="ARBA00023212"/>
    </source>
</evidence>
<proteinExistence type="inferred from homology"/>
<keyword evidence="4" id="KW-0963">Cytoplasm</keyword>
<name>K1PFJ2_MAGGI</name>
<comment type="similarity">
    <text evidence="5">Belongs to the TRAFAC class myosin-kinesin ATPase superfamily. Kinesin family.</text>
</comment>
<dbReference type="SUPFAM" id="SSF52540">
    <property type="entry name" value="P-loop containing nucleoside triphosphate hydrolases"/>
    <property type="match status" value="1"/>
</dbReference>
<dbReference type="InterPro" id="IPR036961">
    <property type="entry name" value="Kinesin_motor_dom_sf"/>
</dbReference>
<evidence type="ECO:0000256" key="2">
    <source>
        <dbReference type="ARBA" id="ARBA00022741"/>
    </source>
</evidence>
<feature type="binding site" evidence="5">
    <location>
        <begin position="43"/>
        <end position="50"/>
    </location>
    <ligand>
        <name>ATP</name>
        <dbReference type="ChEBI" id="CHEBI:30616"/>
    </ligand>
</feature>
<dbReference type="GO" id="GO:0008017">
    <property type="term" value="F:microtubule binding"/>
    <property type="evidence" value="ECO:0007669"/>
    <property type="project" value="InterPro"/>
</dbReference>
<dbReference type="InterPro" id="IPR001752">
    <property type="entry name" value="Kinesin_motor_dom"/>
</dbReference>
<accession>K1PFJ2</accession>
<dbReference type="PROSITE" id="PS50067">
    <property type="entry name" value="KINESIN_MOTOR_2"/>
    <property type="match status" value="1"/>
</dbReference>
<dbReference type="EMBL" id="JH822623">
    <property type="protein sequence ID" value="EKC17569.1"/>
    <property type="molecule type" value="Genomic_DNA"/>
</dbReference>
<gene>
    <name evidence="7" type="ORF">CGI_10000555</name>
</gene>
<dbReference type="InterPro" id="IPR027640">
    <property type="entry name" value="Kinesin-like_fam"/>
</dbReference>
<dbReference type="Gene3D" id="3.40.850.10">
    <property type="entry name" value="Kinesin motor domain"/>
    <property type="match status" value="1"/>
</dbReference>
<evidence type="ECO:0000256" key="5">
    <source>
        <dbReference type="PROSITE-ProRule" id="PRU00283"/>
    </source>
</evidence>
<comment type="subcellular location">
    <subcellularLocation>
        <location evidence="1">Cytoplasm</location>
        <location evidence="1">Cytoskeleton</location>
    </subcellularLocation>
</comment>
<reference evidence="7" key="1">
    <citation type="journal article" date="2012" name="Nature">
        <title>The oyster genome reveals stress adaptation and complexity of shell formation.</title>
        <authorList>
            <person name="Zhang G."/>
            <person name="Fang X."/>
            <person name="Guo X."/>
            <person name="Li L."/>
            <person name="Luo R."/>
            <person name="Xu F."/>
            <person name="Yang P."/>
            <person name="Zhang L."/>
            <person name="Wang X."/>
            <person name="Qi H."/>
            <person name="Xiong Z."/>
            <person name="Que H."/>
            <person name="Xie Y."/>
            <person name="Holland P.W."/>
            <person name="Paps J."/>
            <person name="Zhu Y."/>
            <person name="Wu F."/>
            <person name="Chen Y."/>
            <person name="Wang J."/>
            <person name="Peng C."/>
            <person name="Meng J."/>
            <person name="Yang L."/>
            <person name="Liu J."/>
            <person name="Wen B."/>
            <person name="Zhang N."/>
            <person name="Huang Z."/>
            <person name="Zhu Q."/>
            <person name="Feng Y."/>
            <person name="Mount A."/>
            <person name="Hedgecock D."/>
            <person name="Xu Z."/>
            <person name="Liu Y."/>
            <person name="Domazet-Loso T."/>
            <person name="Du Y."/>
            <person name="Sun X."/>
            <person name="Zhang S."/>
            <person name="Liu B."/>
            <person name="Cheng P."/>
            <person name="Jiang X."/>
            <person name="Li J."/>
            <person name="Fan D."/>
            <person name="Wang W."/>
            <person name="Fu W."/>
            <person name="Wang T."/>
            <person name="Wang B."/>
            <person name="Zhang J."/>
            <person name="Peng Z."/>
            <person name="Li Y."/>
            <person name="Li N."/>
            <person name="Wang J."/>
            <person name="Chen M."/>
            <person name="He Y."/>
            <person name="Tan F."/>
            <person name="Song X."/>
            <person name="Zheng Q."/>
            <person name="Huang R."/>
            <person name="Yang H."/>
            <person name="Du X."/>
            <person name="Chen L."/>
            <person name="Yang M."/>
            <person name="Gaffney P.M."/>
            <person name="Wang S."/>
            <person name="Luo L."/>
            <person name="She Z."/>
            <person name="Ming Y."/>
            <person name="Huang W."/>
            <person name="Zhang S."/>
            <person name="Huang B."/>
            <person name="Zhang Y."/>
            <person name="Qu T."/>
            <person name="Ni P."/>
            <person name="Miao G."/>
            <person name="Wang J."/>
            <person name="Wang Q."/>
            <person name="Steinberg C.E."/>
            <person name="Wang H."/>
            <person name="Li N."/>
            <person name="Qian L."/>
            <person name="Zhang G."/>
            <person name="Li Y."/>
            <person name="Yang H."/>
            <person name="Liu X."/>
            <person name="Wang J."/>
            <person name="Yin Y."/>
            <person name="Wang J."/>
        </authorList>
    </citation>
    <scope>NUCLEOTIDE SEQUENCE [LARGE SCALE GENOMIC DNA]</scope>
    <source>
        <strain evidence="7">05x7-T-G4-1.051#20</strain>
    </source>
</reference>